<keyword evidence="1" id="KW-0732">Signal</keyword>
<proteinExistence type="predicted"/>
<evidence type="ECO:0000313" key="3">
    <source>
        <dbReference type="RefSeq" id="XP_017022886.1"/>
    </source>
</evidence>
<sequence>MAKIAVIFVLFALCSVAMSARITREEPNAFQPLLDSLKAITDAAQQFVNDPKTQAQVKTLEDKAQELLKKGGEQFQQAAGEFQGNLQELAKNSEGTFKELTETAKKAFDDLTKNKKN</sequence>
<evidence type="ECO:0000256" key="1">
    <source>
        <dbReference type="SAM" id="SignalP"/>
    </source>
</evidence>
<feature type="signal peptide" evidence="1">
    <location>
        <begin position="1"/>
        <end position="19"/>
    </location>
</feature>
<name>A0A6P4IJF6_DROKI</name>
<protein>
    <recommendedName>
        <fullName evidence="4">Apolipophorin-3</fullName>
    </recommendedName>
</protein>
<evidence type="ECO:0008006" key="4">
    <source>
        <dbReference type="Google" id="ProtNLM"/>
    </source>
</evidence>
<dbReference type="AlphaFoldDB" id="A0A6P4IJF6"/>
<dbReference type="RefSeq" id="XP_017022886.1">
    <property type="nucleotide sequence ID" value="XM_017167397.3"/>
</dbReference>
<accession>A0A6P4IJF6</accession>
<dbReference type="GeneID" id="108075114"/>
<dbReference type="Proteomes" id="UP001652661">
    <property type="component" value="Chromosome 3L"/>
</dbReference>
<reference evidence="3" key="1">
    <citation type="submission" date="2025-08" db="UniProtKB">
        <authorList>
            <consortium name="RefSeq"/>
        </authorList>
    </citation>
    <scope>IDENTIFICATION</scope>
    <source>
        <strain evidence="3">14028-0561.14</strain>
        <tissue evidence="3">Whole fly</tissue>
    </source>
</reference>
<organism evidence="2 3">
    <name type="scientific">Drosophila kikkawai</name>
    <name type="common">Fruit fly</name>
    <dbReference type="NCBI Taxonomy" id="30033"/>
    <lineage>
        <taxon>Eukaryota</taxon>
        <taxon>Metazoa</taxon>
        <taxon>Ecdysozoa</taxon>
        <taxon>Arthropoda</taxon>
        <taxon>Hexapoda</taxon>
        <taxon>Insecta</taxon>
        <taxon>Pterygota</taxon>
        <taxon>Neoptera</taxon>
        <taxon>Endopterygota</taxon>
        <taxon>Diptera</taxon>
        <taxon>Brachycera</taxon>
        <taxon>Muscomorpha</taxon>
        <taxon>Ephydroidea</taxon>
        <taxon>Drosophilidae</taxon>
        <taxon>Drosophila</taxon>
        <taxon>Sophophora</taxon>
    </lineage>
</organism>
<gene>
    <name evidence="3" type="primary">LOC108075114</name>
</gene>
<keyword evidence="2" id="KW-1185">Reference proteome</keyword>
<evidence type="ECO:0000313" key="2">
    <source>
        <dbReference type="Proteomes" id="UP001652661"/>
    </source>
</evidence>
<dbReference type="OrthoDB" id="7871109at2759"/>
<feature type="chain" id="PRO_5028395245" description="Apolipophorin-3" evidence="1">
    <location>
        <begin position="20"/>
        <end position="117"/>
    </location>
</feature>